<keyword evidence="1" id="KW-0808">Transferase</keyword>
<dbReference type="InterPro" id="IPR029063">
    <property type="entry name" value="SAM-dependent_MTases_sf"/>
</dbReference>
<protein>
    <submittedName>
        <fullName evidence="1">Macrocin O-methyltransferase</fullName>
    </submittedName>
</protein>
<dbReference type="Gene3D" id="3.40.50.150">
    <property type="entry name" value="Vaccinia Virus protein VP39"/>
    <property type="match status" value="1"/>
</dbReference>
<proteinExistence type="predicted"/>
<dbReference type="GO" id="GO:0008168">
    <property type="term" value="F:methyltransferase activity"/>
    <property type="evidence" value="ECO:0007669"/>
    <property type="project" value="UniProtKB-KW"/>
</dbReference>
<accession>A0A518REI6</accession>
<dbReference type="PANTHER" id="PTHR40036:SF1">
    <property type="entry name" value="MACROCIN O-METHYLTRANSFERASE"/>
    <property type="match status" value="1"/>
</dbReference>
<dbReference type="OrthoDB" id="9811332at2"/>
<reference evidence="1 2" key="1">
    <citation type="submission" date="2019-07" db="EMBL/GenBank/DDBJ databases">
        <title>Sphingomonas alkalisoli sp. nov., isolated from rhizosphere soil of Suaedae salsa.</title>
        <authorList>
            <person name="Zhang H."/>
            <person name="Xu L."/>
            <person name="Zhang J.-X."/>
            <person name="Sun J.-Q."/>
        </authorList>
    </citation>
    <scope>NUCLEOTIDE SEQUENCE [LARGE SCALE GENOMIC DNA]</scope>
    <source>
        <strain evidence="1 2">XS-10</strain>
    </source>
</reference>
<dbReference type="Proteomes" id="UP000318055">
    <property type="component" value="Chromosome"/>
</dbReference>
<dbReference type="AlphaFoldDB" id="A0A518REI6"/>
<name>A0A518REI6_9SPHN</name>
<dbReference type="KEGG" id="ssua:FPZ54_07485"/>
<organism evidence="1 2">
    <name type="scientific">Sphingomonas suaedae</name>
    <dbReference type="NCBI Taxonomy" id="2599297"/>
    <lineage>
        <taxon>Bacteria</taxon>
        <taxon>Pseudomonadati</taxon>
        <taxon>Pseudomonadota</taxon>
        <taxon>Alphaproteobacteria</taxon>
        <taxon>Sphingomonadales</taxon>
        <taxon>Sphingomonadaceae</taxon>
        <taxon>Sphingomonas</taxon>
    </lineage>
</organism>
<keyword evidence="2" id="KW-1185">Reference proteome</keyword>
<dbReference type="GO" id="GO:0032259">
    <property type="term" value="P:methylation"/>
    <property type="evidence" value="ECO:0007669"/>
    <property type="project" value="UniProtKB-KW"/>
</dbReference>
<dbReference type="EMBL" id="CP042239">
    <property type="protein sequence ID" value="QDX25880.1"/>
    <property type="molecule type" value="Genomic_DNA"/>
</dbReference>
<gene>
    <name evidence="1" type="ORF">FPZ54_07485</name>
</gene>
<sequence>MKIPVAGNSVPAHTPGIGRRFRRLREVKTTMLLQLKKAVKAVVGHPSVEPVDLIPELTDADQAIIERVRPFTLTSPEKLWSLIQSVRYVSARQIPGDFVELGVWRGGSSMAAALALKEIGDHRRMWLYDTYEGMSEPTELDRKTRSGAPPAMEKWQQTRIGDGSDWCRAGIDDVTANMTSTGYPGEIRYVVGKAEETLEREVPETISVLRIDTDWHAPTKAAMDILYDRLSPGGILILDDYGSWEGARVAVDDYFRGKAPMLMHRLDRGGRLIMKV</sequence>
<dbReference type="PANTHER" id="PTHR40036">
    <property type="entry name" value="MACROCIN O-METHYLTRANSFERASE"/>
    <property type="match status" value="1"/>
</dbReference>
<dbReference type="InterPro" id="IPR008884">
    <property type="entry name" value="TylF_MeTrfase"/>
</dbReference>
<dbReference type="SUPFAM" id="SSF53335">
    <property type="entry name" value="S-adenosyl-L-methionine-dependent methyltransferases"/>
    <property type="match status" value="1"/>
</dbReference>
<evidence type="ECO:0000313" key="1">
    <source>
        <dbReference type="EMBL" id="QDX25880.1"/>
    </source>
</evidence>
<keyword evidence="1" id="KW-0489">Methyltransferase</keyword>
<evidence type="ECO:0000313" key="2">
    <source>
        <dbReference type="Proteomes" id="UP000318055"/>
    </source>
</evidence>
<dbReference type="Pfam" id="PF05711">
    <property type="entry name" value="TylF"/>
    <property type="match status" value="1"/>
</dbReference>